<accession>A0A3D9V3D2</accession>
<dbReference type="InterPro" id="IPR043938">
    <property type="entry name" value="Ligase_CoA_dom"/>
</dbReference>
<dbReference type="EMBL" id="QTUC01000001">
    <property type="protein sequence ID" value="REF35999.1"/>
    <property type="molecule type" value="Genomic_DNA"/>
</dbReference>
<dbReference type="Gene3D" id="3.30.1490.20">
    <property type="entry name" value="ATP-grasp fold, A domain"/>
    <property type="match status" value="1"/>
</dbReference>
<dbReference type="InterPro" id="IPR032875">
    <property type="entry name" value="Succ_CoA_lig_flav_dom"/>
</dbReference>
<dbReference type="PROSITE" id="PS51186">
    <property type="entry name" value="GNAT"/>
    <property type="match status" value="1"/>
</dbReference>
<proteinExistence type="predicted"/>
<organism evidence="4 5">
    <name type="scientific">Thermasporomyces composti</name>
    <dbReference type="NCBI Taxonomy" id="696763"/>
    <lineage>
        <taxon>Bacteria</taxon>
        <taxon>Bacillati</taxon>
        <taxon>Actinomycetota</taxon>
        <taxon>Actinomycetes</taxon>
        <taxon>Propionibacteriales</taxon>
        <taxon>Nocardioidaceae</taxon>
        <taxon>Thermasporomyces</taxon>
    </lineage>
</organism>
<sequence length="896" mass="94502">MSASTAGAVQTAETVRVILADGRIAHIRPLGPDDRDAVLRLHHGLPERDRYFRFFTTSPAGFEPVLDRIVQPDDVHRLTLGGFLGEELVGVAHFEVLADPSEAEVALAVDHRHQARGLGTLLLEHLASAARQRGVRQFVAEVLKENASMIQVFRDAGMPLTMRSEGSTYHVRMNLVEGYPPEVGERERQAGVASLRALLRPRSVAVVGASRRADAIGHAVVANLLAEGFTGSCHPVNPRAETIAGLRVVASARDLPPDVDLAVLCVPAAAVPQVAEECGQRGVRALAVITAGLTGDAELAGGLLAAVRRHGMRLVGPNCLGVINTDPDVRLNATFARGPVPAGRIGVVTQSGGVGIALLEQFAAAGLGISNLVSTGDKYDVSGNDMLLWWLRDDSTDLAVIYVESFGNPRKFATLARALSERKPVLAVRTGRTEAAQRAAASHTAAAATPAVTRDALYGQAGILPVESLTDIVGTAAVLSWQPLPAGNRVMVVGNVGGIGVIAADACATNGLALPDLTDQTRRTLTTLLPSTASLLNPVDTTAGVKDEVFHDAVRAILHDSNVDALVVLAAPTAVANPADGLADVVADSPKPVVVVRVGQDTVVEPLRPADPAGRPVPAFGDPVIAIEALARTVRYAEWRARPKGTVPDLPDIDIQAARALVAEYLDANPDGGWLDQPSVSRLLAHFGVPVITGVVARDADSAVAAFRAEGGPVVVKAIAEGVLHKSRAGGVILGVRDEQGVLAAVSQLRQRFGPSLRGVLVQPMVEPGRELLIGVHNDPTFGPLVAFGLGGVDTDLIGDRAYRLVPLTDRDAVEMLGSLRASPALFGPKAHQQLDTQGIIDLLLRVGRLAEMLPEVAELDLNPVVVTDRYYRVVDARIRVAPTQPVDPYLRRLRT</sequence>
<dbReference type="InterPro" id="IPR016181">
    <property type="entry name" value="Acyl_CoA_acyltransferase"/>
</dbReference>
<dbReference type="GO" id="GO:0016747">
    <property type="term" value="F:acyltransferase activity, transferring groups other than amino-acyl groups"/>
    <property type="evidence" value="ECO:0007669"/>
    <property type="project" value="InterPro"/>
</dbReference>
<dbReference type="InterPro" id="IPR003781">
    <property type="entry name" value="CoA-bd"/>
</dbReference>
<dbReference type="Pfam" id="PF00583">
    <property type="entry name" value="Acetyltransf_1"/>
    <property type="match status" value="1"/>
</dbReference>
<evidence type="ECO:0000259" key="2">
    <source>
        <dbReference type="PROSITE" id="PS50975"/>
    </source>
</evidence>
<dbReference type="InterPro" id="IPR000182">
    <property type="entry name" value="GNAT_dom"/>
</dbReference>
<keyword evidence="1" id="KW-0067">ATP-binding</keyword>
<dbReference type="Proteomes" id="UP000256485">
    <property type="component" value="Unassembled WGS sequence"/>
</dbReference>
<gene>
    <name evidence="4" type="ORF">DFJ64_1393</name>
</gene>
<evidence type="ECO:0000313" key="5">
    <source>
        <dbReference type="Proteomes" id="UP000256485"/>
    </source>
</evidence>
<dbReference type="PROSITE" id="PS50975">
    <property type="entry name" value="ATP_GRASP"/>
    <property type="match status" value="1"/>
</dbReference>
<dbReference type="OrthoDB" id="190266at2"/>
<dbReference type="AlphaFoldDB" id="A0A3D9V3D2"/>
<dbReference type="GO" id="GO:0005524">
    <property type="term" value="F:ATP binding"/>
    <property type="evidence" value="ECO:0007669"/>
    <property type="project" value="UniProtKB-UniRule"/>
</dbReference>
<dbReference type="Pfam" id="PF13607">
    <property type="entry name" value="Succ_CoA_lig"/>
    <property type="match status" value="1"/>
</dbReference>
<dbReference type="CDD" id="cd04301">
    <property type="entry name" value="NAT_SF"/>
    <property type="match status" value="1"/>
</dbReference>
<dbReference type="Pfam" id="PF13549">
    <property type="entry name" value="ATP-grasp_5"/>
    <property type="match status" value="1"/>
</dbReference>
<dbReference type="SUPFAM" id="SSF52210">
    <property type="entry name" value="Succinyl-CoA synthetase domains"/>
    <property type="match status" value="2"/>
</dbReference>
<dbReference type="InterPro" id="IPR036291">
    <property type="entry name" value="NAD(P)-bd_dom_sf"/>
</dbReference>
<protein>
    <submittedName>
        <fullName evidence="4">Acyl-CoA synthetase (NDP forming)</fullName>
    </submittedName>
</protein>
<dbReference type="Gene3D" id="3.40.50.720">
    <property type="entry name" value="NAD(P)-binding Rossmann-like Domain"/>
    <property type="match status" value="1"/>
</dbReference>
<evidence type="ECO:0000256" key="1">
    <source>
        <dbReference type="PROSITE-ProRule" id="PRU00409"/>
    </source>
</evidence>
<dbReference type="SUPFAM" id="SSF56059">
    <property type="entry name" value="Glutathione synthetase ATP-binding domain-like"/>
    <property type="match status" value="1"/>
</dbReference>
<dbReference type="SUPFAM" id="SSF51735">
    <property type="entry name" value="NAD(P)-binding Rossmann-fold domains"/>
    <property type="match status" value="1"/>
</dbReference>
<name>A0A3D9V3D2_THECX</name>
<dbReference type="SUPFAM" id="SSF55729">
    <property type="entry name" value="Acyl-CoA N-acyltransferases (Nat)"/>
    <property type="match status" value="1"/>
</dbReference>
<keyword evidence="1" id="KW-0547">Nucleotide-binding</keyword>
<dbReference type="Pfam" id="PF13380">
    <property type="entry name" value="CoA_binding_2"/>
    <property type="match status" value="1"/>
</dbReference>
<dbReference type="Gene3D" id="3.40.50.261">
    <property type="entry name" value="Succinyl-CoA synthetase domains"/>
    <property type="match status" value="2"/>
</dbReference>
<dbReference type="PANTHER" id="PTHR42793">
    <property type="entry name" value="COA BINDING DOMAIN CONTAINING PROTEIN"/>
    <property type="match status" value="1"/>
</dbReference>
<dbReference type="Gene3D" id="3.30.470.20">
    <property type="entry name" value="ATP-grasp fold, B domain"/>
    <property type="match status" value="1"/>
</dbReference>
<reference evidence="4 5" key="1">
    <citation type="submission" date="2018-08" db="EMBL/GenBank/DDBJ databases">
        <title>Sequencing the genomes of 1000 actinobacteria strains.</title>
        <authorList>
            <person name="Klenk H.-P."/>
        </authorList>
    </citation>
    <scope>NUCLEOTIDE SEQUENCE [LARGE SCALE GENOMIC DNA]</scope>
    <source>
        <strain evidence="4 5">DSM 22891</strain>
    </source>
</reference>
<dbReference type="InterPro" id="IPR013815">
    <property type="entry name" value="ATP_grasp_subdomain_1"/>
</dbReference>
<dbReference type="GO" id="GO:0046872">
    <property type="term" value="F:metal ion binding"/>
    <property type="evidence" value="ECO:0007669"/>
    <property type="project" value="InterPro"/>
</dbReference>
<dbReference type="PANTHER" id="PTHR42793:SF1">
    <property type="entry name" value="PEPTIDYL-LYSINE N-ACETYLTRANSFERASE PATZ"/>
    <property type="match status" value="1"/>
</dbReference>
<dbReference type="Gene3D" id="3.40.630.30">
    <property type="match status" value="1"/>
</dbReference>
<dbReference type="GO" id="GO:0043758">
    <property type="term" value="F:acetate-CoA ligase (ADP-forming) activity"/>
    <property type="evidence" value="ECO:0007669"/>
    <property type="project" value="InterPro"/>
</dbReference>
<dbReference type="Pfam" id="PF19045">
    <property type="entry name" value="Ligase_CoA_2"/>
    <property type="match status" value="1"/>
</dbReference>
<dbReference type="SMART" id="SM00881">
    <property type="entry name" value="CoA_binding"/>
    <property type="match status" value="1"/>
</dbReference>
<keyword evidence="5" id="KW-1185">Reference proteome</keyword>
<evidence type="ECO:0000259" key="3">
    <source>
        <dbReference type="PROSITE" id="PS51186"/>
    </source>
</evidence>
<evidence type="ECO:0000313" key="4">
    <source>
        <dbReference type="EMBL" id="REF35999.1"/>
    </source>
</evidence>
<dbReference type="InterPro" id="IPR011761">
    <property type="entry name" value="ATP-grasp"/>
</dbReference>
<comment type="caution">
    <text evidence="4">The sequence shown here is derived from an EMBL/GenBank/DDBJ whole genome shotgun (WGS) entry which is preliminary data.</text>
</comment>
<dbReference type="RefSeq" id="WP_115849691.1">
    <property type="nucleotide sequence ID" value="NZ_QTUC01000001.1"/>
</dbReference>
<dbReference type="InterPro" id="IPR016102">
    <property type="entry name" value="Succinyl-CoA_synth-like"/>
</dbReference>
<feature type="domain" description="N-acetyltransferase" evidence="3">
    <location>
        <begin position="25"/>
        <end position="182"/>
    </location>
</feature>
<feature type="domain" description="ATP-grasp" evidence="2">
    <location>
        <begin position="681"/>
        <end position="718"/>
    </location>
</feature>